<dbReference type="InterPro" id="IPR013783">
    <property type="entry name" value="Ig-like_fold"/>
</dbReference>
<comment type="caution">
    <text evidence="18">The sequence shown here is derived from an EMBL/GenBank/DDBJ whole genome shotgun (WGS) entry which is preliminary data.</text>
</comment>
<feature type="active site" description="Nucleophile" evidence="15">
    <location>
        <position position="259"/>
    </location>
</feature>
<gene>
    <name evidence="18" type="primary">treZ</name>
    <name evidence="18" type="ORF">DLJ53_00200</name>
</gene>
<dbReference type="EC" id="3.2.1.141" evidence="4 13"/>
<dbReference type="GO" id="GO:0033942">
    <property type="term" value="F:4-alpha-D-(1-&gt;4)-alpha-D-glucanotrehalose trehalohydrolase activity"/>
    <property type="evidence" value="ECO:0007669"/>
    <property type="project" value="UniProtKB-EC"/>
</dbReference>
<organism evidence="18 19">
    <name type="scientific">Acuticoccus sediminis</name>
    <dbReference type="NCBI Taxonomy" id="2184697"/>
    <lineage>
        <taxon>Bacteria</taxon>
        <taxon>Pseudomonadati</taxon>
        <taxon>Pseudomonadota</taxon>
        <taxon>Alphaproteobacteria</taxon>
        <taxon>Hyphomicrobiales</taxon>
        <taxon>Amorphaceae</taxon>
        <taxon>Acuticoccus</taxon>
    </lineage>
</organism>
<dbReference type="SUPFAM" id="SSF81296">
    <property type="entry name" value="E set domains"/>
    <property type="match status" value="1"/>
</dbReference>
<evidence type="ECO:0000256" key="12">
    <source>
        <dbReference type="ARBA" id="ARBA00034013"/>
    </source>
</evidence>
<comment type="pathway">
    <text evidence="2 14">Glycan biosynthesis; trehalose biosynthesis.</text>
</comment>
<proteinExistence type="inferred from homology"/>
<evidence type="ECO:0000256" key="8">
    <source>
        <dbReference type="ARBA" id="ARBA00023277"/>
    </source>
</evidence>
<dbReference type="CDD" id="cd02853">
    <property type="entry name" value="E_set_MTHase_like_N"/>
    <property type="match status" value="1"/>
</dbReference>
<feature type="active site" description="Proton donor" evidence="15">
    <location>
        <position position="293"/>
    </location>
</feature>
<evidence type="ECO:0000256" key="13">
    <source>
        <dbReference type="NCBIfam" id="TIGR02402"/>
    </source>
</evidence>
<dbReference type="EMBL" id="QHHQ01000001">
    <property type="protein sequence ID" value="RAI02995.1"/>
    <property type="molecule type" value="Genomic_DNA"/>
</dbReference>
<evidence type="ECO:0000256" key="9">
    <source>
        <dbReference type="ARBA" id="ARBA00023295"/>
    </source>
</evidence>
<keyword evidence="6" id="KW-0963">Cytoplasm</keyword>
<name>A0A8B2NXX7_9HYPH</name>
<dbReference type="PANTHER" id="PTHR43651:SF11">
    <property type="entry name" value="MALTO-OLIGOSYLTREHALOSE TREHALOHYDROLASE"/>
    <property type="match status" value="1"/>
</dbReference>
<evidence type="ECO:0000256" key="10">
    <source>
        <dbReference type="ARBA" id="ARBA00032057"/>
    </source>
</evidence>
<dbReference type="InterPro" id="IPR006047">
    <property type="entry name" value="GH13_cat_dom"/>
</dbReference>
<reference evidence="18 19" key="1">
    <citation type="submission" date="2018-05" db="EMBL/GenBank/DDBJ databases">
        <title>Acuticoccus sediminis sp. nov., isolated from deep-sea sediment of Indian Ocean.</title>
        <authorList>
            <person name="Liu X."/>
            <person name="Lai Q."/>
            <person name="Du Y."/>
            <person name="Sun F."/>
            <person name="Zhang X."/>
            <person name="Wang S."/>
            <person name="Shao Z."/>
        </authorList>
    </citation>
    <scope>NUCLEOTIDE SEQUENCE [LARGE SCALE GENOMIC DNA]</scope>
    <source>
        <strain evidence="18 19">PTG4-2</strain>
    </source>
</reference>
<dbReference type="SUPFAM" id="SSF51445">
    <property type="entry name" value="(Trans)glycosidases"/>
    <property type="match status" value="1"/>
</dbReference>
<dbReference type="Pfam" id="PF00128">
    <property type="entry name" value="Alpha-amylase"/>
    <property type="match status" value="2"/>
</dbReference>
<comment type="catalytic activity">
    <reaction evidence="12 14">
        <text>hydrolysis of (1-&gt;4)-alpha-D-glucosidic linkage in 4-alpha-D-[(1-&gt;4)-alpha-D-glucanosyl]n trehalose to yield trehalose and (1-&gt;4)-alpha-D-glucan.</text>
        <dbReference type="EC" id="3.2.1.141"/>
    </reaction>
</comment>
<dbReference type="Proteomes" id="UP000249590">
    <property type="component" value="Unassembled WGS sequence"/>
</dbReference>
<feature type="domain" description="Glycosyl hydrolase family 13 catalytic" evidence="17">
    <location>
        <begin position="91"/>
        <end position="456"/>
    </location>
</feature>
<evidence type="ECO:0000313" key="18">
    <source>
        <dbReference type="EMBL" id="RAI02995.1"/>
    </source>
</evidence>
<dbReference type="Gene3D" id="2.60.40.10">
    <property type="entry name" value="Immunoglobulins"/>
    <property type="match status" value="1"/>
</dbReference>
<accession>A0A8B2NXX7</accession>
<evidence type="ECO:0000313" key="19">
    <source>
        <dbReference type="Proteomes" id="UP000249590"/>
    </source>
</evidence>
<evidence type="ECO:0000256" key="7">
    <source>
        <dbReference type="ARBA" id="ARBA00022801"/>
    </source>
</evidence>
<evidence type="ECO:0000256" key="14">
    <source>
        <dbReference type="PIRNR" id="PIRNR006337"/>
    </source>
</evidence>
<dbReference type="NCBIfam" id="TIGR02402">
    <property type="entry name" value="trehalose_TreZ"/>
    <property type="match status" value="1"/>
</dbReference>
<dbReference type="RefSeq" id="WP_111341191.1">
    <property type="nucleotide sequence ID" value="NZ_QHHQ01000001.1"/>
</dbReference>
<dbReference type="GO" id="GO:0005992">
    <property type="term" value="P:trehalose biosynthetic process"/>
    <property type="evidence" value="ECO:0007669"/>
    <property type="project" value="UniProtKB-UniRule"/>
</dbReference>
<sequence length="598" mass="66623">MTNASPTTWGATVLGDGRARFRLWAPDETALKLRTDAGDLPMNRIEDGWFELVTDAVPVGGSYAFVLDDGFVVPDPAARAQAGDVHGPSRLVDPDAYVWKTEWAGRPWRETVIYEMHVGTFTPEGTFRAAIEKLPHLAAIGITAVEVLPLAQFGGRRGWGYDGVLLYAPHECYGTPDDFRAFVDAAHAEGLMVFLDVVYNHFGPDGNYLGKYAKEFFDAGRHTPWGAAIAFDNPAVRAYFVENPIYWLTEFRLDGLRFDAIDHIKDPSEEHILRMMARKVREVFDRPVHLHTEDERNVVFLHPYEGGKPKLFTAEWNDDYHNVIHPIATGDTEGYYIDFTEHRWEKLGRAMTEGFIFQGEPSKGHSNEPRGEDSRDQPLIACVAFNQNHDQVGNRAFGERLIDLSEREMVVVFTAVLLLSPQIPLLWMGEEWGETNPFCFFCDFDGELAAAVRKGRRNEFSKFDAFIDPDSREDIPDPNALSTFEASRVDWAKAGTAEGRAWLALYATLLGVRSREIVPRLTGEAPKVGKVLRAEDGVVDVSWTLADGSVMSMYINMTTEDVGPVPEGEVLAAVAGGELVAQPTSRAGHSVILTLDRA</sequence>
<dbReference type="PIRSF" id="PIRSF006337">
    <property type="entry name" value="Trehalose_TreZ"/>
    <property type="match status" value="1"/>
</dbReference>
<evidence type="ECO:0000259" key="17">
    <source>
        <dbReference type="SMART" id="SM00642"/>
    </source>
</evidence>
<comment type="similarity">
    <text evidence="3 14">Belongs to the glycosyl hydrolase 13 family.</text>
</comment>
<feature type="site" description="Transition state stabilizer" evidence="16">
    <location>
        <position position="390"/>
    </location>
</feature>
<dbReference type="InterPro" id="IPR017853">
    <property type="entry name" value="GH"/>
</dbReference>
<evidence type="ECO:0000256" key="5">
    <source>
        <dbReference type="ARBA" id="ARBA00015938"/>
    </source>
</evidence>
<dbReference type="GO" id="GO:0005737">
    <property type="term" value="C:cytoplasm"/>
    <property type="evidence" value="ECO:0007669"/>
    <property type="project" value="UniProtKB-SubCell"/>
</dbReference>
<dbReference type="Gene3D" id="3.20.20.80">
    <property type="entry name" value="Glycosidases"/>
    <property type="match status" value="1"/>
</dbReference>
<evidence type="ECO:0000256" key="6">
    <source>
        <dbReference type="ARBA" id="ARBA00022490"/>
    </source>
</evidence>
<evidence type="ECO:0000256" key="16">
    <source>
        <dbReference type="PIRSR" id="PIRSR006337-3"/>
    </source>
</evidence>
<keyword evidence="8" id="KW-0119">Carbohydrate metabolism</keyword>
<evidence type="ECO:0000256" key="4">
    <source>
        <dbReference type="ARBA" id="ARBA00012268"/>
    </source>
</evidence>
<dbReference type="UniPathway" id="UPA00299"/>
<dbReference type="InterPro" id="IPR044901">
    <property type="entry name" value="Trehalose_TreZ_E-set_sf"/>
</dbReference>
<evidence type="ECO:0000256" key="3">
    <source>
        <dbReference type="ARBA" id="ARBA00008061"/>
    </source>
</evidence>
<evidence type="ECO:0000256" key="11">
    <source>
        <dbReference type="ARBA" id="ARBA00033284"/>
    </source>
</evidence>
<dbReference type="AlphaFoldDB" id="A0A8B2NXX7"/>
<dbReference type="InterPro" id="IPR014756">
    <property type="entry name" value="Ig_E-set"/>
</dbReference>
<evidence type="ECO:0000256" key="1">
    <source>
        <dbReference type="ARBA" id="ARBA00004496"/>
    </source>
</evidence>
<keyword evidence="19" id="KW-1185">Reference proteome</keyword>
<dbReference type="SMART" id="SM00642">
    <property type="entry name" value="Aamy"/>
    <property type="match status" value="1"/>
</dbReference>
<keyword evidence="9 14" id="KW-0326">Glycosidase</keyword>
<comment type="subcellular location">
    <subcellularLocation>
        <location evidence="1 15">Cytoplasm</location>
    </subcellularLocation>
</comment>
<dbReference type="CDD" id="cd11325">
    <property type="entry name" value="AmyAc_GTHase"/>
    <property type="match status" value="1"/>
</dbReference>
<evidence type="ECO:0000256" key="15">
    <source>
        <dbReference type="PIRSR" id="PIRSR006337-1"/>
    </source>
</evidence>
<dbReference type="Gene3D" id="1.10.10.760">
    <property type="entry name" value="E-set domains of sugar-utilizing enzymes"/>
    <property type="match status" value="1"/>
</dbReference>
<dbReference type="InterPro" id="IPR012768">
    <property type="entry name" value="Trehalose_TreZ"/>
</dbReference>
<evidence type="ECO:0000256" key="2">
    <source>
        <dbReference type="ARBA" id="ARBA00005199"/>
    </source>
</evidence>
<dbReference type="PANTHER" id="PTHR43651">
    <property type="entry name" value="1,4-ALPHA-GLUCAN-BRANCHING ENZYME"/>
    <property type="match status" value="1"/>
</dbReference>
<protein>
    <recommendedName>
        <fullName evidence="5 13">Malto-oligosyltrehalose trehalohydrolase</fullName>
        <shortName evidence="14">MTHase</shortName>
        <ecNumber evidence="4 13">3.2.1.141</ecNumber>
    </recommendedName>
    <alternativeName>
        <fullName evidence="11 14">4-alpha-D-((1-&gt;4)-alpha-D-glucano)trehalose trehalohydrolase</fullName>
    </alternativeName>
    <alternativeName>
        <fullName evidence="10 14">Maltooligosyl trehalose trehalohydrolase</fullName>
    </alternativeName>
</protein>
<keyword evidence="7 14" id="KW-0378">Hydrolase</keyword>
<dbReference type="OrthoDB" id="9800174at2"/>